<evidence type="ECO:0000256" key="4">
    <source>
        <dbReference type="ARBA" id="ARBA00038222"/>
    </source>
</evidence>
<dbReference type="GeneTree" id="ENSGT01100000263479"/>
<dbReference type="Ensembl" id="ENSMSIT00000016521.1">
    <property type="protein sequence ID" value="ENSMSIP00000013032.1"/>
    <property type="gene ID" value="ENSMSIG00000011276.1"/>
</dbReference>
<comment type="similarity">
    <text evidence="4">Belongs to the immunoglobulin superfamily. CEA family.</text>
</comment>
<reference evidence="6" key="1">
    <citation type="submission" date="2025-08" db="UniProtKB">
        <authorList>
            <consortium name="Ensembl"/>
        </authorList>
    </citation>
    <scope>IDENTIFICATION</scope>
</reference>
<name>A0A8C6MUF7_MUSSI</name>
<protein>
    <submittedName>
        <fullName evidence="6">CEA cell adhesion molecule 12</fullName>
    </submittedName>
</protein>
<dbReference type="SUPFAM" id="SSF48726">
    <property type="entry name" value="Immunoglobulin"/>
    <property type="match status" value="2"/>
</dbReference>
<dbReference type="InterPro" id="IPR013783">
    <property type="entry name" value="Ig-like_fold"/>
</dbReference>
<proteinExistence type="inferred from homology"/>
<dbReference type="CDD" id="cd05774">
    <property type="entry name" value="IgV_CEACAM_D1"/>
    <property type="match status" value="2"/>
</dbReference>
<evidence type="ECO:0000259" key="5">
    <source>
        <dbReference type="Pfam" id="PF07686"/>
    </source>
</evidence>
<dbReference type="GO" id="GO:0005886">
    <property type="term" value="C:plasma membrane"/>
    <property type="evidence" value="ECO:0007669"/>
    <property type="project" value="TreeGrafter"/>
</dbReference>
<dbReference type="InterPro" id="IPR013106">
    <property type="entry name" value="Ig_V-set"/>
</dbReference>
<sequence length="300" mass="34021">MMNSDALSCKDCTSWQELLLTVSILTCWLLPTTAQITIESVPPIAVEGDNVLLFVQNLPENVQTLSWYTGGKPLKMFEIARHVIATNSSVMGPAHSGREMVLNNGSLMIKNVTRKDSGYYTLQIFDTTSRREIMRAEFFVQRPILGFRKHPTSQLKIEFVPPRIEENDDILLLVYNLPENLQGFVWHKGVFPVDHFKIASHSFLTNSTMLGRTYLDRLTVCSDGSLLLSKVSQEDTGLYSLRTIPVDLMSESAIVYLKVNKHGRWASGNQQPPHQQRMSKKQIQKVDMCFSSVSVTIYYN</sequence>
<accession>A0A8C6MUF7</accession>
<evidence type="ECO:0000256" key="3">
    <source>
        <dbReference type="ARBA" id="ARBA00023319"/>
    </source>
</evidence>
<evidence type="ECO:0000313" key="6">
    <source>
        <dbReference type="Ensembl" id="ENSMSIP00000013032.1"/>
    </source>
</evidence>
<keyword evidence="7" id="KW-1185">Reference proteome</keyword>
<organism evidence="6 7">
    <name type="scientific">Mus spicilegus</name>
    <name type="common">Mound-building mouse</name>
    <dbReference type="NCBI Taxonomy" id="10103"/>
    <lineage>
        <taxon>Eukaryota</taxon>
        <taxon>Metazoa</taxon>
        <taxon>Chordata</taxon>
        <taxon>Craniata</taxon>
        <taxon>Vertebrata</taxon>
        <taxon>Euteleostomi</taxon>
        <taxon>Mammalia</taxon>
        <taxon>Eutheria</taxon>
        <taxon>Euarchontoglires</taxon>
        <taxon>Glires</taxon>
        <taxon>Rodentia</taxon>
        <taxon>Myomorpha</taxon>
        <taxon>Muroidea</taxon>
        <taxon>Muridae</taxon>
        <taxon>Murinae</taxon>
        <taxon>Mus</taxon>
        <taxon>Mus</taxon>
    </lineage>
</organism>
<evidence type="ECO:0000313" key="7">
    <source>
        <dbReference type="Proteomes" id="UP000694415"/>
    </source>
</evidence>
<dbReference type="Proteomes" id="UP000694415">
    <property type="component" value="Unplaced"/>
</dbReference>
<keyword evidence="1" id="KW-0732">Signal</keyword>
<evidence type="ECO:0000256" key="2">
    <source>
        <dbReference type="ARBA" id="ARBA00023180"/>
    </source>
</evidence>
<keyword evidence="3" id="KW-0393">Immunoglobulin domain</keyword>
<evidence type="ECO:0000256" key="1">
    <source>
        <dbReference type="ARBA" id="ARBA00022729"/>
    </source>
</evidence>
<dbReference type="GO" id="GO:0002682">
    <property type="term" value="P:regulation of immune system process"/>
    <property type="evidence" value="ECO:0007669"/>
    <property type="project" value="TreeGrafter"/>
</dbReference>
<dbReference type="Pfam" id="PF07686">
    <property type="entry name" value="V-set"/>
    <property type="match status" value="1"/>
</dbReference>
<dbReference type="PANTHER" id="PTHR44427">
    <property type="entry name" value="CARCINOEMBRYONIC ANTIGEN-RELATED CELL ADHESION MOLECULE 19"/>
    <property type="match status" value="1"/>
</dbReference>
<dbReference type="GO" id="GO:1990782">
    <property type="term" value="F:protein tyrosine kinase binding"/>
    <property type="evidence" value="ECO:0007669"/>
    <property type="project" value="TreeGrafter"/>
</dbReference>
<feature type="domain" description="Immunoglobulin V-set" evidence="5">
    <location>
        <begin position="43"/>
        <end position="131"/>
    </location>
</feature>
<dbReference type="PANTHER" id="PTHR44427:SF1">
    <property type="entry name" value="CARCINOEMBRYONIC ANTIGEN-RELATED CELL ADHESION MOLECULE 1"/>
    <property type="match status" value="1"/>
</dbReference>
<dbReference type="Gene3D" id="2.60.40.10">
    <property type="entry name" value="Immunoglobulins"/>
    <property type="match status" value="2"/>
</dbReference>
<dbReference type="GO" id="GO:0009986">
    <property type="term" value="C:cell surface"/>
    <property type="evidence" value="ECO:0007669"/>
    <property type="project" value="TreeGrafter"/>
</dbReference>
<dbReference type="InterPro" id="IPR050831">
    <property type="entry name" value="CEA_cell_adhesion"/>
</dbReference>
<dbReference type="GO" id="GO:0007165">
    <property type="term" value="P:signal transduction"/>
    <property type="evidence" value="ECO:0007669"/>
    <property type="project" value="TreeGrafter"/>
</dbReference>
<dbReference type="AlphaFoldDB" id="A0A8C6MUF7"/>
<keyword evidence="2" id="KW-0325">Glycoprotein</keyword>
<dbReference type="InterPro" id="IPR036179">
    <property type="entry name" value="Ig-like_dom_sf"/>
</dbReference>
<reference evidence="6" key="2">
    <citation type="submission" date="2025-09" db="UniProtKB">
        <authorList>
            <consortium name="Ensembl"/>
        </authorList>
    </citation>
    <scope>IDENTIFICATION</scope>
</reference>